<dbReference type="Proteomes" id="UP000601435">
    <property type="component" value="Unassembled WGS sequence"/>
</dbReference>
<evidence type="ECO:0000313" key="4">
    <source>
        <dbReference type="EMBL" id="CAE7311616.1"/>
    </source>
</evidence>
<feature type="coiled-coil region" evidence="1">
    <location>
        <begin position="83"/>
        <end position="110"/>
    </location>
</feature>
<evidence type="ECO:0000259" key="3">
    <source>
        <dbReference type="PROSITE" id="PS50878"/>
    </source>
</evidence>
<comment type="caution">
    <text evidence="4">The sequence shown here is derived from an EMBL/GenBank/DDBJ whole genome shotgun (WGS) entry which is preliminary data.</text>
</comment>
<accession>A0A812NLP1</accession>
<dbReference type="PROSITE" id="PS50878">
    <property type="entry name" value="RT_POL"/>
    <property type="match status" value="1"/>
</dbReference>
<feature type="region of interest" description="Disordered" evidence="2">
    <location>
        <begin position="1"/>
        <end position="33"/>
    </location>
</feature>
<proteinExistence type="predicted"/>
<evidence type="ECO:0000256" key="2">
    <source>
        <dbReference type="SAM" id="MobiDB-lite"/>
    </source>
</evidence>
<feature type="domain" description="Reverse transcriptase" evidence="3">
    <location>
        <begin position="540"/>
        <end position="754"/>
    </location>
</feature>
<dbReference type="InterPro" id="IPR000477">
    <property type="entry name" value="RT_dom"/>
</dbReference>
<dbReference type="InterPro" id="IPR043502">
    <property type="entry name" value="DNA/RNA_pol_sf"/>
</dbReference>
<dbReference type="PANTHER" id="PTHR19446">
    <property type="entry name" value="REVERSE TRANSCRIPTASES"/>
    <property type="match status" value="1"/>
</dbReference>
<reference evidence="4" key="1">
    <citation type="submission" date="2021-02" db="EMBL/GenBank/DDBJ databases">
        <authorList>
            <person name="Dougan E. K."/>
            <person name="Rhodes N."/>
            <person name="Thang M."/>
            <person name="Chan C."/>
        </authorList>
    </citation>
    <scope>NUCLEOTIDE SEQUENCE</scope>
</reference>
<name>A0A812NLP1_9DINO</name>
<protein>
    <recommendedName>
        <fullName evidence="3">Reverse transcriptase domain-containing protein</fullName>
    </recommendedName>
</protein>
<organism evidence="4 5">
    <name type="scientific">Symbiodinium necroappetens</name>
    <dbReference type="NCBI Taxonomy" id="1628268"/>
    <lineage>
        <taxon>Eukaryota</taxon>
        <taxon>Sar</taxon>
        <taxon>Alveolata</taxon>
        <taxon>Dinophyceae</taxon>
        <taxon>Suessiales</taxon>
        <taxon>Symbiodiniaceae</taxon>
        <taxon>Symbiodinium</taxon>
    </lineage>
</organism>
<evidence type="ECO:0000313" key="5">
    <source>
        <dbReference type="Proteomes" id="UP000601435"/>
    </source>
</evidence>
<gene>
    <name evidence="4" type="ORF">SNEC2469_LOCUS7753</name>
</gene>
<dbReference type="AlphaFoldDB" id="A0A812NLP1"/>
<sequence length="754" mass="84674">MEDAVGSPKREAGWQEGGPPTKKLDTATSSNPPPLGVDIAQMQQLLEQHSTRILQAQKENLEGMMALFESRTDDRFKHVEARATSTEERVSLLENKIEKMHDQLANALQGRGVGRGGEPERRFTLVFGGWGRDTRRQTILQQLEEALDQLNLKQHLDASPFCTGPRRSTALANFSVREHEGDHDVRKRMHTIIVGLANSQVAIPQGRSMFATFSKTKGERAIAAHAGWVKRAISKLGQDILSTLDVEYSTGTCWMGDRQATTRDREDDGGQPRKSVHTKVELMKELCHKPSGILEWQKMTTRFTSCKKSPDMRHVTFGNEAWVGSAHFDPACTQIVHRAAADEKDDLSLPSSRVWTSGPQLIDGIDQGVLKKLARECTKPKPGKAYKDPTAVKQAVKTARVSRTAAAWKEVHKLRKHARKVWENQRIQEAMQGDWEQVRKLRMVKNTGWDIHFAEKQGEGDPHQCIHEHLESIYTTGNQLPELPTWDGEVQAFTEDELKTAIAAGHRNKAVGTDMTSHELLQGIMDTPGGCTHLLEFYNHILCTADIPADWNRAIMVVIPKTSFPSEPGDLRPLSMGSAAAKVFAHMLLTRSAPQIQLKGPEQCCGKGRQTCDFIFVVSRLMQLEHEWKQGTCWLKVDLAKAFDKVDRRVLVNRLEQRMGMCAEFRCWYNLLRGTDAVLQTGWDTSIIAMHDGIKQGAIESPAFFGFLAETCLHEASVRYKWHEQANTFPGLELNNLLYMDDGLQWSNGVVDGR</sequence>
<dbReference type="SUPFAM" id="SSF56672">
    <property type="entry name" value="DNA/RNA polymerases"/>
    <property type="match status" value="1"/>
</dbReference>
<keyword evidence="5" id="KW-1185">Reference proteome</keyword>
<evidence type="ECO:0000256" key="1">
    <source>
        <dbReference type="SAM" id="Coils"/>
    </source>
</evidence>
<dbReference type="OrthoDB" id="447913at2759"/>
<dbReference type="Pfam" id="PF00078">
    <property type="entry name" value="RVT_1"/>
    <property type="match status" value="1"/>
</dbReference>
<keyword evidence="1" id="KW-0175">Coiled coil</keyword>
<dbReference type="EMBL" id="CAJNJA010013052">
    <property type="protein sequence ID" value="CAE7311616.1"/>
    <property type="molecule type" value="Genomic_DNA"/>
</dbReference>